<reference evidence="1 2" key="1">
    <citation type="submission" date="2023-07" db="EMBL/GenBank/DDBJ databases">
        <title>Sorghum-associated microbial communities from plants grown in Nebraska, USA.</title>
        <authorList>
            <person name="Schachtman D."/>
        </authorList>
    </citation>
    <scope>NUCLEOTIDE SEQUENCE [LARGE SCALE GENOMIC DNA]</scope>
    <source>
        <strain evidence="1 2">BE211</strain>
    </source>
</reference>
<keyword evidence="2" id="KW-1185">Reference proteome</keyword>
<evidence type="ECO:0000313" key="2">
    <source>
        <dbReference type="Proteomes" id="UP001258181"/>
    </source>
</evidence>
<protein>
    <submittedName>
        <fullName evidence="1">Uncharacterized protein</fullName>
    </submittedName>
</protein>
<evidence type="ECO:0000313" key="1">
    <source>
        <dbReference type="EMBL" id="MDR7074733.1"/>
    </source>
</evidence>
<gene>
    <name evidence="1" type="ORF">J2X07_003730</name>
</gene>
<accession>A0ABU1U5K0</accession>
<name>A0ABU1U5K0_9BACL</name>
<organism evidence="1 2">
    <name type="scientific">Fictibacillus barbaricus</name>
    <dbReference type="NCBI Taxonomy" id="182136"/>
    <lineage>
        <taxon>Bacteria</taxon>
        <taxon>Bacillati</taxon>
        <taxon>Bacillota</taxon>
        <taxon>Bacilli</taxon>
        <taxon>Bacillales</taxon>
        <taxon>Fictibacillaceae</taxon>
        <taxon>Fictibacillus</taxon>
    </lineage>
</organism>
<proteinExistence type="predicted"/>
<dbReference type="RefSeq" id="WP_310262174.1">
    <property type="nucleotide sequence ID" value="NZ_JAVDWA010000010.1"/>
</dbReference>
<dbReference type="EMBL" id="JAVDWA010000010">
    <property type="protein sequence ID" value="MDR7074733.1"/>
    <property type="molecule type" value="Genomic_DNA"/>
</dbReference>
<comment type="caution">
    <text evidence="1">The sequence shown here is derived from an EMBL/GenBank/DDBJ whole genome shotgun (WGS) entry which is preliminary data.</text>
</comment>
<sequence>MPDTNGFRIMFTLRLPIELSYLLLVGCDYNNGCLFAINLYSPNDSIQLEHNTSHYPKELIVLLSEEKELIDNGFYDLRTWQLTMFQQKIKERRDFQ</sequence>
<dbReference type="Proteomes" id="UP001258181">
    <property type="component" value="Unassembled WGS sequence"/>
</dbReference>